<proteinExistence type="predicted"/>
<evidence type="ECO:0000313" key="1">
    <source>
        <dbReference type="EMBL" id="KRK81490.1"/>
    </source>
</evidence>
<dbReference type="OrthoDB" id="2276328at2"/>
<sequence length="317" mass="37158">MTKNYEVYDRLTKVNGEKYDTGLKLDKDSKSISIDNYGTFLNDVADLPSNEELDQEFSDSLKKDVSNEDSRFKREYIDKFHHIDFRYKDIFDKESKDYDPDGEFNNNYMFLAMNCAARPNLERSEWKMFHDVDDKHDSHMLNLRLMINNIDAKGCYVTDAIKQCISSDSSYILKEFFVKKPGLSFNNSDVSDEERAEQLLKWDKEKHIDMEHALTDVKEKRDIYDKSIDVLIHELNSIKPKQVVIFGTTQSNPDTDSNTGLVKMISESKKFDEYENGAELRKLLQDAISVTHYGNRHYPSTRDFYMKFKDAIKNKLD</sequence>
<gene>
    <name evidence="1" type="ORF">FC78_GL000542</name>
</gene>
<name>A0A0R1KMX2_9LACO</name>
<keyword evidence="2" id="KW-1185">Reference proteome</keyword>
<dbReference type="RefSeq" id="WP_056954834.1">
    <property type="nucleotide sequence ID" value="NZ_AZDY01000042.1"/>
</dbReference>
<dbReference type="AlphaFoldDB" id="A0A0R1KMX2"/>
<reference evidence="1 2" key="1">
    <citation type="journal article" date="2015" name="Genome Announc.">
        <title>Expanding the biotechnology potential of lactobacilli through comparative genomics of 213 strains and associated genera.</title>
        <authorList>
            <person name="Sun Z."/>
            <person name="Harris H.M."/>
            <person name="McCann A."/>
            <person name="Guo C."/>
            <person name="Argimon S."/>
            <person name="Zhang W."/>
            <person name="Yang X."/>
            <person name="Jeffery I.B."/>
            <person name="Cooney J.C."/>
            <person name="Kagawa T.F."/>
            <person name="Liu W."/>
            <person name="Song Y."/>
            <person name="Salvetti E."/>
            <person name="Wrobel A."/>
            <person name="Rasinkangas P."/>
            <person name="Parkhill J."/>
            <person name="Rea M.C."/>
            <person name="O'Sullivan O."/>
            <person name="Ritari J."/>
            <person name="Douillard F.P."/>
            <person name="Paul Ross R."/>
            <person name="Yang R."/>
            <person name="Briner A.E."/>
            <person name="Felis G.E."/>
            <person name="de Vos W.M."/>
            <person name="Barrangou R."/>
            <person name="Klaenhammer T.R."/>
            <person name="Caufield P.W."/>
            <person name="Cui Y."/>
            <person name="Zhang H."/>
            <person name="O'Toole P.W."/>
        </authorList>
    </citation>
    <scope>NUCLEOTIDE SEQUENCE [LARGE SCALE GENOMIC DNA]</scope>
    <source>
        <strain evidence="1 2">DSM 19674</strain>
    </source>
</reference>
<dbReference type="Proteomes" id="UP000051515">
    <property type="component" value="Unassembled WGS sequence"/>
</dbReference>
<comment type="caution">
    <text evidence="1">The sequence shown here is derived from an EMBL/GenBank/DDBJ whole genome shotgun (WGS) entry which is preliminary data.</text>
</comment>
<organism evidence="1 2">
    <name type="scientific">Companilactobacillus bobalius DSM 19674</name>
    <dbReference type="NCBI Taxonomy" id="1423788"/>
    <lineage>
        <taxon>Bacteria</taxon>
        <taxon>Bacillati</taxon>
        <taxon>Bacillota</taxon>
        <taxon>Bacilli</taxon>
        <taxon>Lactobacillales</taxon>
        <taxon>Lactobacillaceae</taxon>
        <taxon>Companilactobacillus</taxon>
        <taxon>Companilactobacillus bobalius</taxon>
    </lineage>
</organism>
<protein>
    <submittedName>
        <fullName evidence="1">Uncharacterized protein</fullName>
    </submittedName>
</protein>
<dbReference type="PATRIC" id="fig|1423788.3.peg.554"/>
<evidence type="ECO:0000313" key="2">
    <source>
        <dbReference type="Proteomes" id="UP000051515"/>
    </source>
</evidence>
<dbReference type="EMBL" id="AZDY01000042">
    <property type="protein sequence ID" value="KRK81490.1"/>
    <property type="molecule type" value="Genomic_DNA"/>
</dbReference>
<accession>A0A0R1KMX2</accession>